<reference evidence="1" key="1">
    <citation type="submission" date="2020-03" db="EMBL/GenBank/DDBJ databases">
        <title>The deep terrestrial virosphere.</title>
        <authorList>
            <person name="Holmfeldt K."/>
            <person name="Nilsson E."/>
            <person name="Simone D."/>
            <person name="Lopez-Fernandez M."/>
            <person name="Wu X."/>
            <person name="de Brujin I."/>
            <person name="Lundin D."/>
            <person name="Andersson A."/>
            <person name="Bertilsson S."/>
            <person name="Dopson M."/>
        </authorList>
    </citation>
    <scope>NUCLEOTIDE SEQUENCE</scope>
    <source>
        <strain evidence="1">MM415A00769</strain>
    </source>
</reference>
<proteinExistence type="predicted"/>
<dbReference type="EMBL" id="MT142409">
    <property type="protein sequence ID" value="QJA80168.1"/>
    <property type="molecule type" value="Genomic_DNA"/>
</dbReference>
<organism evidence="1">
    <name type="scientific">viral metagenome</name>
    <dbReference type="NCBI Taxonomy" id="1070528"/>
    <lineage>
        <taxon>unclassified sequences</taxon>
        <taxon>metagenomes</taxon>
        <taxon>organismal metagenomes</taxon>
    </lineage>
</organism>
<name>A0A6M3KF65_9ZZZZ</name>
<sequence length="455" mass="53140">MLKSRDLFDSMPCEIPPVINPHELPVNQWAMLLHVTNNTLKKVEKDTNREYTNLLFWNVGNDIRYQGMCKVIKPEVYQNLDLGFDRKKRVWNKQEPPMPAEDLVKYLVDNKIGTLLTINSYLSDKYGSHYGVELGTLLKHMGVDYVTISVDPEDMSACGYMRRDFYNHKQFSNLFILSEPFAKEDIIHCAIPQDYSARPKRELPEDYDIVILSNSRWKNIESMKNAINALDVPDINLWYLAMRKLITEVMPIPYYKMNHINSILHHFYFACVNKQKHDIIGQIKTDRTVWVYGDDGWLNVCPEYYKGCLDNGEMERLFAEDGHLYLLLNASFTYLDASGPVYDMVARRLPWVNVPPMIKTEKYLGMGEIEYQDIAELNELINNYNPSDEYHRAQDLLRITYSASVDDIESVVRGLDSGGVFQSELNEHKKLIDLLVNEYLMNNETFLRSCFRRLF</sequence>
<dbReference type="AlphaFoldDB" id="A0A6M3KF65"/>
<gene>
    <name evidence="1" type="ORF">MM415A00769_0018</name>
</gene>
<accession>A0A6M3KF65</accession>
<protein>
    <submittedName>
        <fullName evidence="1">Uncharacterized protein</fullName>
    </submittedName>
</protein>
<evidence type="ECO:0000313" key="1">
    <source>
        <dbReference type="EMBL" id="QJA80168.1"/>
    </source>
</evidence>